<evidence type="ECO:0000256" key="6">
    <source>
        <dbReference type="ARBA" id="ARBA00023136"/>
    </source>
</evidence>
<dbReference type="Pfam" id="PF01757">
    <property type="entry name" value="Acyl_transf_3"/>
    <property type="match status" value="1"/>
</dbReference>
<protein>
    <recommendedName>
        <fullName evidence="8">Acyltransferase 3 domain-containing protein</fullName>
    </recommendedName>
</protein>
<keyword evidence="4 7" id="KW-0812">Transmembrane</keyword>
<reference evidence="9 10" key="1">
    <citation type="journal article" date="2017" name="Antonie Van Leeuwenhoek">
        <title>Rhizobium rhizosphaerae sp. nov., a novel species isolated from rice rhizosphere.</title>
        <authorList>
            <person name="Zhao J.J."/>
            <person name="Zhang J."/>
            <person name="Zhang R.J."/>
            <person name="Zhang C.W."/>
            <person name="Yin H.Q."/>
            <person name="Zhang X.X."/>
        </authorList>
    </citation>
    <scope>NUCLEOTIDE SEQUENCE [LARGE SCALE GENOMIC DNA]</scope>
    <source>
        <strain evidence="9 10">S18K6</strain>
    </source>
</reference>
<evidence type="ECO:0000259" key="8">
    <source>
        <dbReference type="Pfam" id="PF01757"/>
    </source>
</evidence>
<dbReference type="AlphaFoldDB" id="A0AAV3V6P0"/>
<dbReference type="Proteomes" id="UP000006320">
    <property type="component" value="Unassembled WGS sequence"/>
</dbReference>
<dbReference type="GO" id="GO:0016413">
    <property type="term" value="F:O-acetyltransferase activity"/>
    <property type="evidence" value="ECO:0007669"/>
    <property type="project" value="TreeGrafter"/>
</dbReference>
<keyword evidence="5 7" id="KW-1133">Transmembrane helix</keyword>
<comment type="subcellular location">
    <subcellularLocation>
        <location evidence="1">Cell membrane</location>
        <topology evidence="1">Multi-pass membrane protein</topology>
    </subcellularLocation>
</comment>
<comment type="similarity">
    <text evidence="2">Belongs to the acyltransferase 3 family.</text>
</comment>
<dbReference type="RefSeq" id="WP_007991945.1">
    <property type="nucleotide sequence ID" value="NZ_BAEM01000059.1"/>
</dbReference>
<evidence type="ECO:0000256" key="2">
    <source>
        <dbReference type="ARBA" id="ARBA00007400"/>
    </source>
</evidence>
<feature type="transmembrane region" description="Helical" evidence="7">
    <location>
        <begin position="208"/>
        <end position="229"/>
    </location>
</feature>
<evidence type="ECO:0000256" key="3">
    <source>
        <dbReference type="ARBA" id="ARBA00022475"/>
    </source>
</evidence>
<dbReference type="PANTHER" id="PTHR40074">
    <property type="entry name" value="O-ACETYLTRANSFERASE WECH"/>
    <property type="match status" value="1"/>
</dbReference>
<evidence type="ECO:0000313" key="10">
    <source>
        <dbReference type="Proteomes" id="UP000006320"/>
    </source>
</evidence>
<feature type="transmembrane region" description="Helical" evidence="7">
    <location>
        <begin position="178"/>
        <end position="196"/>
    </location>
</feature>
<dbReference type="PANTHER" id="PTHR40074:SF2">
    <property type="entry name" value="O-ACETYLTRANSFERASE WECH"/>
    <property type="match status" value="1"/>
</dbReference>
<feature type="transmembrane region" description="Helical" evidence="7">
    <location>
        <begin position="82"/>
        <end position="99"/>
    </location>
</feature>
<feature type="transmembrane region" description="Helical" evidence="7">
    <location>
        <begin position="111"/>
        <end position="133"/>
    </location>
</feature>
<sequence length="345" mass="39334">MRISYWDKWKGAAILAVVLIHALGSTANFPPDSFNNELGIILRQFINFPVGLFIFLAAFFASKSKGSNLSYYQNVKKRVLRLVLPFLLWSIIYFGVRIFRGNLELTNVPLMLINGTSVSVGYFVIVMIQMSLISPFLERLKTHQLIQLLSLSFFVSICATYTLNFILPENIWSKFPYYPLPFIIWLPFYIGGLIFGKKGETCWQSLKVSPIVGAYIVCVGLSLIEALWILEDLRSLATSQLKMTSMLTTGTVCVLVLASWSYSKDKKENFLSWLGQRSYYFYLSHMLVLLKVKYFFAKFSIIYNNQILFVLIITLATLLITAIGALILDKVLSQHQSFRRVIGLA</sequence>
<dbReference type="GO" id="GO:0009246">
    <property type="term" value="P:enterobacterial common antigen biosynthetic process"/>
    <property type="evidence" value="ECO:0007669"/>
    <property type="project" value="TreeGrafter"/>
</dbReference>
<evidence type="ECO:0000256" key="4">
    <source>
        <dbReference type="ARBA" id="ARBA00022692"/>
    </source>
</evidence>
<dbReference type="InterPro" id="IPR002656">
    <property type="entry name" value="Acyl_transf_3_dom"/>
</dbReference>
<feature type="transmembrane region" description="Helical" evidence="7">
    <location>
        <begin position="241"/>
        <end position="258"/>
    </location>
</feature>
<comment type="caution">
    <text evidence="9">The sequence shown here is derived from an EMBL/GenBank/DDBJ whole genome shotgun (WGS) entry which is preliminary data.</text>
</comment>
<evidence type="ECO:0000256" key="5">
    <source>
        <dbReference type="ARBA" id="ARBA00022989"/>
    </source>
</evidence>
<evidence type="ECO:0000313" key="9">
    <source>
        <dbReference type="EMBL" id="GAC12377.1"/>
    </source>
</evidence>
<evidence type="ECO:0000256" key="7">
    <source>
        <dbReference type="SAM" id="Phobius"/>
    </source>
</evidence>
<feature type="transmembrane region" description="Helical" evidence="7">
    <location>
        <begin position="307"/>
        <end position="328"/>
    </location>
</feature>
<keyword evidence="3" id="KW-1003">Cell membrane</keyword>
<feature type="transmembrane region" description="Helical" evidence="7">
    <location>
        <begin position="40"/>
        <end position="61"/>
    </location>
</feature>
<keyword evidence="6 7" id="KW-0472">Membrane</keyword>
<feature type="transmembrane region" description="Helical" evidence="7">
    <location>
        <begin position="145"/>
        <end position="166"/>
    </location>
</feature>
<accession>A0AAV3V6P0</accession>
<proteinExistence type="inferred from homology"/>
<dbReference type="EMBL" id="BAEM01000059">
    <property type="protein sequence ID" value="GAC12377.1"/>
    <property type="molecule type" value="Genomic_DNA"/>
</dbReference>
<dbReference type="GO" id="GO:0005886">
    <property type="term" value="C:plasma membrane"/>
    <property type="evidence" value="ECO:0007669"/>
    <property type="project" value="UniProtKB-SubCell"/>
</dbReference>
<gene>
    <name evidence="9" type="ORF">GCHA_4459</name>
</gene>
<name>A0AAV3V6P0_9ALTE</name>
<evidence type="ECO:0000256" key="1">
    <source>
        <dbReference type="ARBA" id="ARBA00004651"/>
    </source>
</evidence>
<feature type="domain" description="Acyltransferase 3" evidence="8">
    <location>
        <begin position="4"/>
        <end position="323"/>
    </location>
</feature>
<organism evidence="9 10">
    <name type="scientific">Paraglaciecola chathamensis S18K6</name>
    <dbReference type="NCBI Taxonomy" id="1127672"/>
    <lineage>
        <taxon>Bacteria</taxon>
        <taxon>Pseudomonadati</taxon>
        <taxon>Pseudomonadota</taxon>
        <taxon>Gammaproteobacteria</taxon>
        <taxon>Alteromonadales</taxon>
        <taxon>Alteromonadaceae</taxon>
        <taxon>Paraglaciecola</taxon>
    </lineage>
</organism>
<feature type="transmembrane region" description="Helical" evidence="7">
    <location>
        <begin position="279"/>
        <end position="301"/>
    </location>
</feature>